<keyword evidence="6" id="KW-1185">Reference proteome</keyword>
<dbReference type="CDD" id="cd03784">
    <property type="entry name" value="GT1_Gtf-like"/>
    <property type="match status" value="1"/>
</dbReference>
<comment type="caution">
    <text evidence="5">The sequence shown here is derived from an EMBL/GenBank/DDBJ whole genome shotgun (WGS) entry which is preliminary data.</text>
</comment>
<dbReference type="Pfam" id="PF00201">
    <property type="entry name" value="UDPGT"/>
    <property type="match status" value="1"/>
</dbReference>
<dbReference type="AlphaFoldDB" id="A0A9P7BSA3"/>
<evidence type="ECO:0000256" key="1">
    <source>
        <dbReference type="ARBA" id="ARBA00022676"/>
    </source>
</evidence>
<dbReference type="InterPro" id="IPR050271">
    <property type="entry name" value="UDP-glycosyltransferase"/>
</dbReference>
<evidence type="ECO:0000256" key="2">
    <source>
        <dbReference type="ARBA" id="ARBA00022679"/>
    </source>
</evidence>
<dbReference type="EMBL" id="JAANQT010000823">
    <property type="protein sequence ID" value="KAG1308141.1"/>
    <property type="molecule type" value="Genomic_DNA"/>
</dbReference>
<evidence type="ECO:0000313" key="5">
    <source>
        <dbReference type="EMBL" id="KAG1308141.1"/>
    </source>
</evidence>
<feature type="compositionally biased region" description="Basic residues" evidence="3">
    <location>
        <begin position="468"/>
        <end position="483"/>
    </location>
</feature>
<protein>
    <submittedName>
        <fullName evidence="5">Uncharacterized protein</fullName>
    </submittedName>
</protein>
<organism evidence="5 6">
    <name type="scientific">Rhizopus oryzae</name>
    <name type="common">Mucormycosis agent</name>
    <name type="synonym">Rhizopus arrhizus var. delemar</name>
    <dbReference type="NCBI Taxonomy" id="64495"/>
    <lineage>
        <taxon>Eukaryota</taxon>
        <taxon>Fungi</taxon>
        <taxon>Fungi incertae sedis</taxon>
        <taxon>Mucoromycota</taxon>
        <taxon>Mucoromycotina</taxon>
        <taxon>Mucoromycetes</taxon>
        <taxon>Mucorales</taxon>
        <taxon>Mucorineae</taxon>
        <taxon>Rhizopodaceae</taxon>
        <taxon>Rhizopus</taxon>
    </lineage>
</organism>
<name>A0A9P7BSA3_RHIOR</name>
<accession>A0A9P7BSA3</accession>
<sequence length="483" mass="54351">MKLLLVIPLISTVCAFLVPQTDFRTPKHIAFASVGGGSSHNIWVLKILEELHSRNHTVTFFSRGDSLRFANNYPMISTHEVGGPLDFARHSIVQKSISRHADPMDIPLAAIESVLHNYTEEFNHIQHLSKRLEIDMFLCDSFAITCIDAALATKKPVMITSTVGIYSDLAAPYINNNLHVGPNPTTINESAWQRIYRDYIILPLRIWGIKLRSSEAVKTQHAAGFPFTWDASSPRYNDIGKLIHNVFGIEVARGLTPLDHYVGPIMSSHYPELDNLTETFLNNHRRVVYVSFGQHAQAAKEDVQQILPYLLQLKKEGWIDGIIWARLPPHMLDGEDSDILLPGWASQFAILQHPSTLFFVTHGGAGSIIESLYSGVRLFVYPFFGDQPTNARAIKQIGLGDYFDVYSDKPIMFYDHLLRVAADPEGKIQRAVDRFKAYVQVSSINGAAKAADLVEESMFASDEEGKQRYRRHVKTPAKKVKKE</sequence>
<dbReference type="OrthoDB" id="5835829at2759"/>
<dbReference type="SUPFAM" id="SSF53756">
    <property type="entry name" value="UDP-Glycosyltransferase/glycogen phosphorylase"/>
    <property type="match status" value="1"/>
</dbReference>
<reference evidence="5" key="1">
    <citation type="journal article" date="2020" name="Microb. Genom.">
        <title>Genetic diversity of clinical and environmental Mucorales isolates obtained from an investigation of mucormycosis cases among solid organ transplant recipients.</title>
        <authorList>
            <person name="Nguyen M.H."/>
            <person name="Kaul D."/>
            <person name="Muto C."/>
            <person name="Cheng S.J."/>
            <person name="Richter R.A."/>
            <person name="Bruno V.M."/>
            <person name="Liu G."/>
            <person name="Beyhan S."/>
            <person name="Sundermann A.J."/>
            <person name="Mounaud S."/>
            <person name="Pasculle A.W."/>
            <person name="Nierman W.C."/>
            <person name="Driscoll E."/>
            <person name="Cumbie R."/>
            <person name="Clancy C.J."/>
            <person name="Dupont C.L."/>
        </authorList>
    </citation>
    <scope>NUCLEOTIDE SEQUENCE</scope>
    <source>
        <strain evidence="5">GL11</strain>
    </source>
</reference>
<evidence type="ECO:0000256" key="4">
    <source>
        <dbReference type="SAM" id="SignalP"/>
    </source>
</evidence>
<gene>
    <name evidence="5" type="ORF">G6F64_006267</name>
</gene>
<dbReference type="Proteomes" id="UP000716291">
    <property type="component" value="Unassembled WGS sequence"/>
</dbReference>
<evidence type="ECO:0000313" key="6">
    <source>
        <dbReference type="Proteomes" id="UP000716291"/>
    </source>
</evidence>
<evidence type="ECO:0000256" key="3">
    <source>
        <dbReference type="SAM" id="MobiDB-lite"/>
    </source>
</evidence>
<feature type="chain" id="PRO_5040472479" evidence="4">
    <location>
        <begin position="16"/>
        <end position="483"/>
    </location>
</feature>
<keyword evidence="4" id="KW-0732">Signal</keyword>
<feature type="signal peptide" evidence="4">
    <location>
        <begin position="1"/>
        <end position="15"/>
    </location>
</feature>
<dbReference type="PANTHER" id="PTHR48043:SF145">
    <property type="entry name" value="FI06409P-RELATED"/>
    <property type="match status" value="1"/>
</dbReference>
<keyword evidence="2" id="KW-0808">Transferase</keyword>
<proteinExistence type="predicted"/>
<dbReference type="GO" id="GO:0008194">
    <property type="term" value="F:UDP-glycosyltransferase activity"/>
    <property type="evidence" value="ECO:0007669"/>
    <property type="project" value="InterPro"/>
</dbReference>
<dbReference type="PANTHER" id="PTHR48043">
    <property type="entry name" value="EG:EG0003.4 PROTEIN-RELATED"/>
    <property type="match status" value="1"/>
</dbReference>
<keyword evidence="1" id="KW-0328">Glycosyltransferase</keyword>
<dbReference type="InterPro" id="IPR002213">
    <property type="entry name" value="UDP_glucos_trans"/>
</dbReference>
<dbReference type="Gene3D" id="3.40.50.2000">
    <property type="entry name" value="Glycogen Phosphorylase B"/>
    <property type="match status" value="2"/>
</dbReference>
<feature type="region of interest" description="Disordered" evidence="3">
    <location>
        <begin position="460"/>
        <end position="483"/>
    </location>
</feature>